<comment type="similarity">
    <text evidence="6">Belongs to the methyltransferase superfamily. RsmI family.</text>
</comment>
<dbReference type="HOGENOM" id="CLU_044779_2_0_7"/>
<dbReference type="OrthoDB" id="9809084at2"/>
<keyword evidence="4 6" id="KW-0808">Transferase</keyword>
<organism evidence="8 9">
    <name type="scientific">Syntrophotalea carbinolica (strain DSM 2380 / NBRC 103641 / GraBd1)</name>
    <name type="common">Pelobacter carbinolicus</name>
    <dbReference type="NCBI Taxonomy" id="338963"/>
    <lineage>
        <taxon>Bacteria</taxon>
        <taxon>Pseudomonadati</taxon>
        <taxon>Thermodesulfobacteriota</taxon>
        <taxon>Desulfuromonadia</taxon>
        <taxon>Desulfuromonadales</taxon>
        <taxon>Syntrophotaleaceae</taxon>
        <taxon>Syntrophotalea</taxon>
    </lineage>
</organism>
<name>Q3A2F3_SYNC1</name>
<sequence length="285" mass="31602">MKNEAVNPGVLYLVATPIGNLEDLTFRALRVLKEVDLVAAEDTRHSRKLFSHYGITTALTSYFAHNESVKGERILEMLRQGKSVALITDAGTPAISDPGFLLVRACRDEDLPVTAVPGASAVIAGLSVAGLPTERFAFEGFIPPKSTARRKLFKTLSAEKRTLVFYEAPHRLVACLADLMEELGDEREIAVVRELTKLHEEVFRGTASEALAHFAQGRVRGEIVLLVGPAPEEQQQETVQEALLRWRRDTDLPMRQIVKEVARQFGLPGSDVYKESLKLRDEDQA</sequence>
<evidence type="ECO:0000313" key="9">
    <source>
        <dbReference type="Proteomes" id="UP000002534"/>
    </source>
</evidence>
<evidence type="ECO:0000256" key="5">
    <source>
        <dbReference type="ARBA" id="ARBA00022691"/>
    </source>
</evidence>
<comment type="catalytic activity">
    <reaction evidence="6">
        <text>cytidine(1402) in 16S rRNA + S-adenosyl-L-methionine = 2'-O-methylcytidine(1402) in 16S rRNA + S-adenosyl-L-homocysteine + H(+)</text>
        <dbReference type="Rhea" id="RHEA:42924"/>
        <dbReference type="Rhea" id="RHEA-COMP:10285"/>
        <dbReference type="Rhea" id="RHEA-COMP:10286"/>
        <dbReference type="ChEBI" id="CHEBI:15378"/>
        <dbReference type="ChEBI" id="CHEBI:57856"/>
        <dbReference type="ChEBI" id="CHEBI:59789"/>
        <dbReference type="ChEBI" id="CHEBI:74495"/>
        <dbReference type="ChEBI" id="CHEBI:82748"/>
        <dbReference type="EC" id="2.1.1.198"/>
    </reaction>
</comment>
<gene>
    <name evidence="6 8" type="primary">rsmI</name>
    <name evidence="8" type="ordered locus">Pcar_2215</name>
</gene>
<dbReference type="NCBIfam" id="TIGR00096">
    <property type="entry name" value="16S rRNA (cytidine(1402)-2'-O)-methyltransferase"/>
    <property type="match status" value="1"/>
</dbReference>
<dbReference type="AlphaFoldDB" id="Q3A2F3"/>
<evidence type="ECO:0000256" key="4">
    <source>
        <dbReference type="ARBA" id="ARBA00022679"/>
    </source>
</evidence>
<dbReference type="GO" id="GO:0005737">
    <property type="term" value="C:cytoplasm"/>
    <property type="evidence" value="ECO:0007669"/>
    <property type="project" value="UniProtKB-SubCell"/>
</dbReference>
<dbReference type="eggNOG" id="COG0313">
    <property type="taxonomic scope" value="Bacteria"/>
</dbReference>
<dbReference type="InterPro" id="IPR000878">
    <property type="entry name" value="4pyrrol_Mease"/>
</dbReference>
<evidence type="ECO:0000256" key="2">
    <source>
        <dbReference type="ARBA" id="ARBA00022552"/>
    </source>
</evidence>
<dbReference type="PANTHER" id="PTHR46111:SF1">
    <property type="entry name" value="RIBOSOMAL RNA SMALL SUBUNIT METHYLTRANSFERASE I"/>
    <property type="match status" value="1"/>
</dbReference>
<keyword evidence="2 6" id="KW-0698">rRNA processing</keyword>
<dbReference type="Gene3D" id="3.30.950.10">
    <property type="entry name" value="Methyltransferase, Cobalt-precorrin-4 Transmethylase, Domain 2"/>
    <property type="match status" value="1"/>
</dbReference>
<keyword evidence="5 6" id="KW-0949">S-adenosyl-L-methionine</keyword>
<dbReference type="SUPFAM" id="SSF53790">
    <property type="entry name" value="Tetrapyrrole methylase"/>
    <property type="match status" value="1"/>
</dbReference>
<dbReference type="InterPro" id="IPR014777">
    <property type="entry name" value="4pyrrole_Mease_sub1"/>
</dbReference>
<dbReference type="CDD" id="cd11648">
    <property type="entry name" value="RsmI"/>
    <property type="match status" value="1"/>
</dbReference>
<dbReference type="InterPro" id="IPR014776">
    <property type="entry name" value="4pyrrole_Mease_sub2"/>
</dbReference>
<keyword evidence="1 6" id="KW-0963">Cytoplasm</keyword>
<keyword evidence="9" id="KW-1185">Reference proteome</keyword>
<dbReference type="EC" id="2.1.1.198" evidence="6"/>
<dbReference type="FunFam" id="3.40.1010.10:FF:000007">
    <property type="entry name" value="Ribosomal RNA small subunit methyltransferase I"/>
    <property type="match status" value="1"/>
</dbReference>
<keyword evidence="3 6" id="KW-0489">Methyltransferase</keyword>
<accession>Q3A2F3</accession>
<dbReference type="EMBL" id="CP000142">
    <property type="protein sequence ID" value="ABA89454.1"/>
    <property type="molecule type" value="Genomic_DNA"/>
</dbReference>
<dbReference type="FunFam" id="3.30.950.10:FF:000002">
    <property type="entry name" value="Ribosomal RNA small subunit methyltransferase I"/>
    <property type="match status" value="1"/>
</dbReference>
<comment type="subcellular location">
    <subcellularLocation>
        <location evidence="6">Cytoplasm</location>
    </subcellularLocation>
</comment>
<dbReference type="RefSeq" id="WP_011341969.1">
    <property type="nucleotide sequence ID" value="NC_007498.2"/>
</dbReference>
<dbReference type="InterPro" id="IPR008189">
    <property type="entry name" value="rRNA_ssu_MeTfrase_I"/>
</dbReference>
<evidence type="ECO:0000256" key="6">
    <source>
        <dbReference type="HAMAP-Rule" id="MF_01877"/>
    </source>
</evidence>
<protein>
    <recommendedName>
        <fullName evidence="6">Ribosomal RNA small subunit methyltransferase I</fullName>
        <ecNumber evidence="6">2.1.1.198</ecNumber>
    </recommendedName>
    <alternativeName>
        <fullName evidence="6">16S rRNA 2'-O-ribose C1402 methyltransferase</fullName>
    </alternativeName>
    <alternativeName>
        <fullName evidence="6">rRNA (cytidine-2'-O-)-methyltransferase RsmI</fullName>
    </alternativeName>
</protein>
<reference evidence="9" key="1">
    <citation type="submission" date="2005-10" db="EMBL/GenBank/DDBJ databases">
        <title>Complete sequence of Pelobacter carbinolicus DSM 2380.</title>
        <authorList>
            <person name="Copeland A."/>
            <person name="Lucas S."/>
            <person name="Lapidus A."/>
            <person name="Barry K."/>
            <person name="Detter J.C."/>
            <person name="Glavina T."/>
            <person name="Hammon N."/>
            <person name="Israni S."/>
            <person name="Pitluck S."/>
            <person name="Chertkov O."/>
            <person name="Schmutz J."/>
            <person name="Larimer F."/>
            <person name="Land M."/>
            <person name="Kyrpides N."/>
            <person name="Ivanova N."/>
            <person name="Richardson P."/>
        </authorList>
    </citation>
    <scope>NUCLEOTIDE SEQUENCE [LARGE SCALE GENOMIC DNA]</scope>
    <source>
        <strain evidence="9">DSM 2380 / NBRC 103641 / GraBd1</strain>
    </source>
</reference>
<evidence type="ECO:0000256" key="1">
    <source>
        <dbReference type="ARBA" id="ARBA00022490"/>
    </source>
</evidence>
<dbReference type="Gene3D" id="3.40.1010.10">
    <property type="entry name" value="Cobalt-precorrin-4 Transmethylase, Domain 1"/>
    <property type="match status" value="1"/>
</dbReference>
<proteinExistence type="inferred from homology"/>
<dbReference type="GO" id="GO:0070677">
    <property type="term" value="F:rRNA (cytosine-2'-O-)-methyltransferase activity"/>
    <property type="evidence" value="ECO:0007669"/>
    <property type="project" value="UniProtKB-UniRule"/>
</dbReference>
<reference evidence="8 9" key="2">
    <citation type="journal article" date="2012" name="BMC Genomics">
        <title>The genome of Pelobacter carbinolicus reveals surprising metabolic capabilities and physiological features.</title>
        <authorList>
            <person name="Aklujkar M."/>
            <person name="Haveman S.A."/>
            <person name="Didonato R.Jr."/>
            <person name="Chertkov O."/>
            <person name="Han C.S."/>
            <person name="Land M.L."/>
            <person name="Brown P."/>
            <person name="Lovley D.R."/>
        </authorList>
    </citation>
    <scope>NUCLEOTIDE SEQUENCE [LARGE SCALE GENOMIC DNA]</scope>
    <source>
        <strain evidence="9">DSM 2380 / NBRC 103641 / GraBd1</strain>
    </source>
</reference>
<feature type="domain" description="Tetrapyrrole methylase" evidence="7">
    <location>
        <begin position="11"/>
        <end position="210"/>
    </location>
</feature>
<dbReference type="STRING" id="338963.Pcar_2215"/>
<dbReference type="PANTHER" id="PTHR46111">
    <property type="entry name" value="RIBOSOMAL RNA SMALL SUBUNIT METHYLTRANSFERASE I"/>
    <property type="match status" value="1"/>
</dbReference>
<dbReference type="Pfam" id="PF00590">
    <property type="entry name" value="TP_methylase"/>
    <property type="match status" value="1"/>
</dbReference>
<evidence type="ECO:0000313" key="8">
    <source>
        <dbReference type="EMBL" id="ABA89454.1"/>
    </source>
</evidence>
<evidence type="ECO:0000256" key="3">
    <source>
        <dbReference type="ARBA" id="ARBA00022603"/>
    </source>
</evidence>
<dbReference type="PIRSF" id="PIRSF005917">
    <property type="entry name" value="MTase_YraL"/>
    <property type="match status" value="1"/>
</dbReference>
<evidence type="ECO:0000259" key="7">
    <source>
        <dbReference type="Pfam" id="PF00590"/>
    </source>
</evidence>
<dbReference type="Proteomes" id="UP000002534">
    <property type="component" value="Chromosome"/>
</dbReference>
<dbReference type="InterPro" id="IPR035996">
    <property type="entry name" value="4pyrrol_Methylase_sf"/>
</dbReference>
<dbReference type="KEGG" id="pca:Pcar_2215"/>
<comment type="function">
    <text evidence="6">Catalyzes the 2'-O-methylation of the ribose of cytidine 1402 (C1402) in 16S rRNA.</text>
</comment>
<dbReference type="HAMAP" id="MF_01877">
    <property type="entry name" value="16SrRNA_methyltr_I"/>
    <property type="match status" value="1"/>
</dbReference>